<dbReference type="Proteomes" id="UP000051048">
    <property type="component" value="Unassembled WGS sequence"/>
</dbReference>
<sequence length="436" mass="50096">MASSSKYASLVAEELSLFQDIIALKTELLNAKSDKKNNDHEVRIWRNSVRNFLRLQEGSRITEDITVINYDLRRVAMPAVTLEKSMIKQARETYNRGLRRVESLVRQVTSLTYDDAENIDKVSDELSVAKSVIFSNLSAMTKFVRKINQSPIDRKKMSQTMSILNSYANVPCSNLYSYKVTGKGEKATITFTPNRDVIISLLKRADAMEFYPKIPFNNVSSWADDYAKDTSGRPVTDYVDDIYKELVEAKELFESDPNYWRKDNLKFDFIELPEVPDVEQLIPSANVGMPENVIVELGEYSRGSFQNTYLNVPRINELAYTYNSPSIEFKQPRHSKASEECKSLLLQLTDILNQFGTRRTKKGYSLKIWQSTVRLLQAQDKGYIALNNAFSEFEADVDYIKTWVNSSWYQFGGIPENDNAFNGRGNASKWQGKKWY</sequence>
<dbReference type="EMBL" id="AZFH01000120">
    <property type="protein sequence ID" value="KRL79201.1"/>
    <property type="molecule type" value="Genomic_DNA"/>
</dbReference>
<accession>A0A0R1TCZ2</accession>
<dbReference type="OrthoDB" id="9978140at2"/>
<protein>
    <submittedName>
        <fullName evidence="1">Uncharacterized protein</fullName>
    </submittedName>
</protein>
<evidence type="ECO:0000313" key="1">
    <source>
        <dbReference type="EMBL" id="KRL79201.1"/>
    </source>
</evidence>
<name>A0A0R1TCZ2_9LACO</name>
<dbReference type="PATRIC" id="fig|1423740.3.peg.908"/>
<dbReference type="RefSeq" id="WP_025021037.1">
    <property type="nucleotide sequence ID" value="NZ_AZFH01000120.1"/>
</dbReference>
<dbReference type="STRING" id="1423740.FC36_GL000854"/>
<proteinExistence type="predicted"/>
<comment type="caution">
    <text evidence="1">The sequence shown here is derived from an EMBL/GenBank/DDBJ whole genome shotgun (WGS) entry which is preliminary data.</text>
</comment>
<gene>
    <name evidence="1" type="ORF">FC36_GL000854</name>
</gene>
<reference evidence="1 2" key="1">
    <citation type="journal article" date="2015" name="Genome Announc.">
        <title>Expanding the biotechnology potential of lactobacilli through comparative genomics of 213 strains and associated genera.</title>
        <authorList>
            <person name="Sun Z."/>
            <person name="Harris H.M."/>
            <person name="McCann A."/>
            <person name="Guo C."/>
            <person name="Argimon S."/>
            <person name="Zhang W."/>
            <person name="Yang X."/>
            <person name="Jeffery I.B."/>
            <person name="Cooney J.C."/>
            <person name="Kagawa T.F."/>
            <person name="Liu W."/>
            <person name="Song Y."/>
            <person name="Salvetti E."/>
            <person name="Wrobel A."/>
            <person name="Rasinkangas P."/>
            <person name="Parkhill J."/>
            <person name="Rea M.C."/>
            <person name="O'Sullivan O."/>
            <person name="Ritari J."/>
            <person name="Douillard F.P."/>
            <person name="Paul Ross R."/>
            <person name="Yang R."/>
            <person name="Briner A.E."/>
            <person name="Felis G.E."/>
            <person name="de Vos W.M."/>
            <person name="Barrangou R."/>
            <person name="Klaenhammer T.R."/>
            <person name="Caufield P.W."/>
            <person name="Cui Y."/>
            <person name="Zhang H."/>
            <person name="O'Toole P.W."/>
        </authorList>
    </citation>
    <scope>NUCLEOTIDE SEQUENCE [LARGE SCALE GENOMIC DNA]</scope>
    <source>
        <strain evidence="1 2">DSM 15833</strain>
    </source>
</reference>
<evidence type="ECO:0000313" key="2">
    <source>
        <dbReference type="Proteomes" id="UP000051048"/>
    </source>
</evidence>
<organism evidence="1 2">
    <name type="scientific">Ligilactobacillus equi DSM 15833 = JCM 10991</name>
    <dbReference type="NCBI Taxonomy" id="1423740"/>
    <lineage>
        <taxon>Bacteria</taxon>
        <taxon>Bacillati</taxon>
        <taxon>Bacillota</taxon>
        <taxon>Bacilli</taxon>
        <taxon>Lactobacillales</taxon>
        <taxon>Lactobacillaceae</taxon>
        <taxon>Ligilactobacillus</taxon>
    </lineage>
</organism>
<dbReference type="AlphaFoldDB" id="A0A0R1TCZ2"/>